<evidence type="ECO:0000313" key="2">
    <source>
        <dbReference type="RefSeq" id="XP_032836800.1"/>
    </source>
</evidence>
<organism evidence="1 2">
    <name type="scientific">Petromyzon marinus</name>
    <name type="common">Sea lamprey</name>
    <dbReference type="NCBI Taxonomy" id="7757"/>
    <lineage>
        <taxon>Eukaryota</taxon>
        <taxon>Metazoa</taxon>
        <taxon>Chordata</taxon>
        <taxon>Craniata</taxon>
        <taxon>Vertebrata</taxon>
        <taxon>Cyclostomata</taxon>
        <taxon>Hyperoartia</taxon>
        <taxon>Petromyzontiformes</taxon>
        <taxon>Petromyzontidae</taxon>
        <taxon>Petromyzon</taxon>
    </lineage>
</organism>
<dbReference type="KEGG" id="pmrn:116958350"/>
<keyword evidence="1" id="KW-1185">Reference proteome</keyword>
<dbReference type="GeneID" id="116958350"/>
<dbReference type="Gene3D" id="1.10.510.10">
    <property type="entry name" value="Transferase(Phosphotransferase) domain 1"/>
    <property type="match status" value="1"/>
</dbReference>
<accession>A0AAJ7UI62</accession>
<gene>
    <name evidence="2" type="primary">LOC116958350</name>
</gene>
<dbReference type="SUPFAM" id="SSF56112">
    <property type="entry name" value="Protein kinase-like (PK-like)"/>
    <property type="match status" value="1"/>
</dbReference>
<reference evidence="2" key="1">
    <citation type="submission" date="2025-08" db="UniProtKB">
        <authorList>
            <consortium name="RefSeq"/>
        </authorList>
    </citation>
    <scope>IDENTIFICATION</scope>
    <source>
        <tissue evidence="2">Sperm</tissue>
    </source>
</reference>
<name>A0AAJ7UI62_PETMA</name>
<proteinExistence type="predicted"/>
<protein>
    <submittedName>
        <fullName evidence="2">Dual specificity tyrosine-phosphorylation-regulated kinase 4-like</fullName>
    </submittedName>
</protein>
<dbReference type="InterPro" id="IPR011009">
    <property type="entry name" value="Kinase-like_dom_sf"/>
</dbReference>
<evidence type="ECO:0000313" key="1">
    <source>
        <dbReference type="Proteomes" id="UP001318040"/>
    </source>
</evidence>
<dbReference type="AlphaFoldDB" id="A0AAJ7UI62"/>
<dbReference type="RefSeq" id="XP_032836800.1">
    <property type="nucleotide sequence ID" value="XM_032980909.1"/>
</dbReference>
<dbReference type="Proteomes" id="UP001318040">
    <property type="component" value="Chromosome 76"/>
</dbReference>
<sequence length="123" mass="13625">MLDVFEAFVKFLGVPPRFVWDTAPCKDQYFDGSGIPRNERIVSGSYPLHEALATHDPTLVDFVSSYLRWDPAERLTPEQALANSWLQEPGSAICRTTTTTTTTTMTITAITTTTTMLPSPLAQ</sequence>